<dbReference type="PRINTS" id="PR00414">
    <property type="entry name" value="PPTHIESTRASE"/>
</dbReference>
<comment type="caution">
    <text evidence="10">The sequence shown here is derived from an EMBL/GenBank/DDBJ whole genome shotgun (WGS) entry which is preliminary data.</text>
</comment>
<dbReference type="Pfam" id="PF02089">
    <property type="entry name" value="Palm_thioest"/>
    <property type="match status" value="1"/>
</dbReference>
<gene>
    <name evidence="10" type="primary">PPT1</name>
    <name evidence="10" type="ORF">Anas_04262</name>
</gene>
<dbReference type="InterPro" id="IPR002472">
    <property type="entry name" value="Palm_thioest"/>
</dbReference>
<proteinExistence type="inferred from homology"/>
<dbReference type="EMBL" id="SEYY01006361">
    <property type="protein sequence ID" value="KAB7502923.1"/>
    <property type="molecule type" value="Genomic_DNA"/>
</dbReference>
<keyword evidence="6" id="KW-1015">Disulfide bond</keyword>
<dbReference type="GlyCosmos" id="A0A5N5T8E3">
    <property type="glycosylation" value="1 site, No reported glycans"/>
</dbReference>
<accession>A0A5N5T8E3</accession>
<evidence type="ECO:0000256" key="8">
    <source>
        <dbReference type="ARBA" id="ARBA00031934"/>
    </source>
</evidence>
<evidence type="ECO:0000256" key="1">
    <source>
        <dbReference type="ARBA" id="ARBA00010758"/>
    </source>
</evidence>
<dbReference type="GO" id="GO:0006898">
    <property type="term" value="P:receptor-mediated endocytosis"/>
    <property type="evidence" value="ECO:0007669"/>
    <property type="project" value="TreeGrafter"/>
</dbReference>
<dbReference type="GO" id="GO:0008474">
    <property type="term" value="F:palmitoyl-(protein) hydrolase activity"/>
    <property type="evidence" value="ECO:0007669"/>
    <property type="project" value="UniProtKB-EC"/>
</dbReference>
<evidence type="ECO:0000256" key="2">
    <source>
        <dbReference type="ARBA" id="ARBA00012423"/>
    </source>
</evidence>
<dbReference type="PANTHER" id="PTHR11247">
    <property type="entry name" value="PALMITOYL-PROTEIN THIOESTERASE/DOLICHYLDIPHOSPHATASE 1"/>
    <property type="match status" value="1"/>
</dbReference>
<evidence type="ECO:0000256" key="5">
    <source>
        <dbReference type="ARBA" id="ARBA00022801"/>
    </source>
</evidence>
<dbReference type="Gene3D" id="3.40.50.1820">
    <property type="entry name" value="alpha/beta hydrolase"/>
    <property type="match status" value="2"/>
</dbReference>
<feature type="chain" id="PRO_5024370146" description="Palmitoyl-protein thioesterase 1" evidence="9">
    <location>
        <begin position="19"/>
        <end position="358"/>
    </location>
</feature>
<organism evidence="10 11">
    <name type="scientific">Armadillidium nasatum</name>
    <dbReference type="NCBI Taxonomy" id="96803"/>
    <lineage>
        <taxon>Eukaryota</taxon>
        <taxon>Metazoa</taxon>
        <taxon>Ecdysozoa</taxon>
        <taxon>Arthropoda</taxon>
        <taxon>Crustacea</taxon>
        <taxon>Multicrustacea</taxon>
        <taxon>Malacostraca</taxon>
        <taxon>Eumalacostraca</taxon>
        <taxon>Peracarida</taxon>
        <taxon>Isopoda</taxon>
        <taxon>Oniscidea</taxon>
        <taxon>Crinocheta</taxon>
        <taxon>Armadillidiidae</taxon>
        <taxon>Armadillidium</taxon>
    </lineage>
</organism>
<evidence type="ECO:0000313" key="11">
    <source>
        <dbReference type="Proteomes" id="UP000326759"/>
    </source>
</evidence>
<reference evidence="10 11" key="1">
    <citation type="journal article" date="2019" name="PLoS Biol.">
        <title>Sex chromosomes control vertical transmission of feminizing Wolbachia symbionts in an isopod.</title>
        <authorList>
            <person name="Becking T."/>
            <person name="Chebbi M.A."/>
            <person name="Giraud I."/>
            <person name="Moumen B."/>
            <person name="Laverre T."/>
            <person name="Caubet Y."/>
            <person name="Peccoud J."/>
            <person name="Gilbert C."/>
            <person name="Cordaux R."/>
        </authorList>
    </citation>
    <scope>NUCLEOTIDE SEQUENCE [LARGE SCALE GENOMIC DNA]</scope>
    <source>
        <strain evidence="10">ANa2</strain>
        <tissue evidence="10">Whole body excluding digestive tract and cuticle</tissue>
    </source>
</reference>
<evidence type="ECO:0000256" key="6">
    <source>
        <dbReference type="ARBA" id="ARBA00023157"/>
    </source>
</evidence>
<name>A0A5N5T8E3_9CRUS</name>
<keyword evidence="11" id="KW-1185">Reference proteome</keyword>
<evidence type="ECO:0000256" key="9">
    <source>
        <dbReference type="SAM" id="SignalP"/>
    </source>
</evidence>
<evidence type="ECO:0000256" key="4">
    <source>
        <dbReference type="ARBA" id="ARBA00022729"/>
    </source>
</evidence>
<evidence type="ECO:0000256" key="7">
    <source>
        <dbReference type="ARBA" id="ARBA00023180"/>
    </source>
</evidence>
<keyword evidence="7" id="KW-0325">Glycoprotein</keyword>
<dbReference type="PANTHER" id="PTHR11247:SF8">
    <property type="entry name" value="PALMITOYL-PROTEIN THIOESTERASE 1"/>
    <property type="match status" value="1"/>
</dbReference>
<evidence type="ECO:0000256" key="3">
    <source>
        <dbReference type="ARBA" id="ARBA00014212"/>
    </source>
</evidence>
<comment type="similarity">
    <text evidence="1">Belongs to the palmitoyl-protein thioesterase family.</text>
</comment>
<dbReference type="Proteomes" id="UP000326759">
    <property type="component" value="Unassembled WGS sequence"/>
</dbReference>
<dbReference type="OrthoDB" id="10263094at2759"/>
<protein>
    <recommendedName>
        <fullName evidence="3">Palmitoyl-protein thioesterase 1</fullName>
        <ecNumber evidence="2">3.1.2.22</ecNumber>
    </recommendedName>
    <alternativeName>
        <fullName evidence="8">Palmitoyl-protein hydrolase 1</fullName>
    </alternativeName>
</protein>
<keyword evidence="5" id="KW-0378">Hydrolase</keyword>
<keyword evidence="4 9" id="KW-0732">Signal</keyword>
<feature type="signal peptide" evidence="9">
    <location>
        <begin position="1"/>
        <end position="18"/>
    </location>
</feature>
<dbReference type="GO" id="GO:0005764">
    <property type="term" value="C:lysosome"/>
    <property type="evidence" value="ECO:0007669"/>
    <property type="project" value="TreeGrafter"/>
</dbReference>
<dbReference type="SUPFAM" id="SSF53474">
    <property type="entry name" value="alpha/beta-Hydrolases"/>
    <property type="match status" value="2"/>
</dbReference>
<evidence type="ECO:0000313" key="10">
    <source>
        <dbReference type="EMBL" id="KAB7502923.1"/>
    </source>
</evidence>
<sequence length="358" mass="40384">MLKYLTLVFLTLFIHAKGYSSNETQYLPTVMWHGMGDSCCNPLSLGRIQKLIENRLPGIYVYSIQIGDTFLQDTEHGYIGSVNAQIQEACDKIAQDPLLQNGFNAVGFSQGSQFLRAVTERCPNPPTNNLIGLGAQHQGVYGVPGCDDGGTICNDARKEFSKVAYSTRGLVQRCPSSKVHNLISFGGQHQGVFGFPRCPGSASDSIICEYIRKMLNWGAYDAALQDHFVQAQYWHDPLHEETYRNYSKFIAEINNEREINEDYRNSLIALSNLVMVKFLQDSMVVPRESEWFGFYAPGQDEIVLPLRNTTLYQEDRLGLKVLDEAGKLQFLTVDGDHLDFSDEWFVENIVDTYLSTEI</sequence>
<dbReference type="EC" id="3.1.2.22" evidence="2"/>
<dbReference type="InterPro" id="IPR029058">
    <property type="entry name" value="AB_hydrolase_fold"/>
</dbReference>
<dbReference type="AlphaFoldDB" id="A0A5N5T8E3"/>